<accession>A0A1H9VAY3</accession>
<name>A0A1H9VAY3_9CORY</name>
<dbReference type="EMBL" id="FOGQ01000011">
    <property type="protein sequence ID" value="SES18397.1"/>
    <property type="molecule type" value="Genomic_DNA"/>
</dbReference>
<keyword evidence="3" id="KW-1185">Reference proteome</keyword>
<feature type="compositionally biased region" description="Polar residues" evidence="1">
    <location>
        <begin position="96"/>
        <end position="109"/>
    </location>
</feature>
<dbReference type="AlphaFoldDB" id="A0A1H9VAY3"/>
<evidence type="ECO:0000256" key="1">
    <source>
        <dbReference type="SAM" id="MobiDB-lite"/>
    </source>
</evidence>
<evidence type="ECO:0000313" key="3">
    <source>
        <dbReference type="Proteomes" id="UP000198929"/>
    </source>
</evidence>
<feature type="region of interest" description="Disordered" evidence="1">
    <location>
        <begin position="1"/>
        <end position="33"/>
    </location>
</feature>
<feature type="region of interest" description="Disordered" evidence="1">
    <location>
        <begin position="66"/>
        <end position="146"/>
    </location>
</feature>
<sequence>KKPLVVHKKRITKNTPTPNPTKGTKKGVSTKNKQTTKRFIYQSNAHQHAHLLPAPKKQTTTNLRTIHGDRHTPTQFATPNTKEEHNKPRKHHKAHTNTQTTQAPQGTHQHTNKKYIGTLSSSHTTHARSPPDRSSVTLSNSGFRTYPKNLTSVKLARIQFFRTTC</sequence>
<gene>
    <name evidence="2" type="ORF">SAMN05661109_02126</name>
</gene>
<feature type="compositionally biased region" description="Polar residues" evidence="1">
    <location>
        <begin position="132"/>
        <end position="146"/>
    </location>
</feature>
<proteinExistence type="predicted"/>
<evidence type="ECO:0000313" key="2">
    <source>
        <dbReference type="EMBL" id="SES18397.1"/>
    </source>
</evidence>
<feature type="non-terminal residue" evidence="2">
    <location>
        <position position="1"/>
    </location>
</feature>
<protein>
    <submittedName>
        <fullName evidence="2">Uncharacterized protein</fullName>
    </submittedName>
</protein>
<feature type="compositionally biased region" description="Basic residues" evidence="1">
    <location>
        <begin position="1"/>
        <end position="12"/>
    </location>
</feature>
<feature type="compositionally biased region" description="Low complexity" evidence="1">
    <location>
        <begin position="13"/>
        <end position="22"/>
    </location>
</feature>
<dbReference type="Proteomes" id="UP000198929">
    <property type="component" value="Unassembled WGS sequence"/>
</dbReference>
<reference evidence="3" key="1">
    <citation type="submission" date="2016-10" db="EMBL/GenBank/DDBJ databases">
        <authorList>
            <person name="Varghese N."/>
            <person name="Submissions S."/>
        </authorList>
    </citation>
    <scope>NUCLEOTIDE SEQUENCE [LARGE SCALE GENOMIC DNA]</scope>
    <source>
        <strain evidence="3">DSM 20524</strain>
    </source>
</reference>
<organism evidence="2 3">
    <name type="scientific">Corynebacterium cystitidis DSM 20524</name>
    <dbReference type="NCBI Taxonomy" id="1121357"/>
    <lineage>
        <taxon>Bacteria</taxon>
        <taxon>Bacillati</taxon>
        <taxon>Actinomycetota</taxon>
        <taxon>Actinomycetes</taxon>
        <taxon>Mycobacteriales</taxon>
        <taxon>Corynebacteriaceae</taxon>
        <taxon>Corynebacterium</taxon>
    </lineage>
</organism>